<comment type="caution">
    <text evidence="2">The sequence shown here is derived from an EMBL/GenBank/DDBJ whole genome shotgun (WGS) entry which is preliminary data.</text>
</comment>
<proteinExistence type="predicted"/>
<dbReference type="SUPFAM" id="SSF142433">
    <property type="entry name" value="CinA-like"/>
    <property type="match status" value="1"/>
</dbReference>
<evidence type="ECO:0000259" key="1">
    <source>
        <dbReference type="Pfam" id="PF02464"/>
    </source>
</evidence>
<feature type="domain" description="CinA C-terminal" evidence="1">
    <location>
        <begin position="5"/>
        <end position="155"/>
    </location>
</feature>
<evidence type="ECO:0000313" key="2">
    <source>
        <dbReference type="EMBL" id="MDN3608245.1"/>
    </source>
</evidence>
<dbReference type="InterPro" id="IPR036653">
    <property type="entry name" value="CinA-like_C"/>
</dbReference>
<evidence type="ECO:0000313" key="3">
    <source>
        <dbReference type="Proteomes" id="UP001238540"/>
    </source>
</evidence>
<dbReference type="Pfam" id="PF02464">
    <property type="entry name" value="CinA"/>
    <property type="match status" value="1"/>
</dbReference>
<reference evidence="3" key="1">
    <citation type="journal article" date="2019" name="Int. J. Syst. Evol. Microbiol.">
        <title>The Global Catalogue of Microorganisms (GCM) 10K type strain sequencing project: providing services to taxonomists for standard genome sequencing and annotation.</title>
        <authorList>
            <consortium name="The Broad Institute Genomics Platform"/>
            <consortium name="The Broad Institute Genome Sequencing Center for Infectious Disease"/>
            <person name="Wu L."/>
            <person name="Ma J."/>
        </authorList>
    </citation>
    <scope>NUCLEOTIDE SEQUENCE [LARGE SCALE GENOMIC DNA]</scope>
    <source>
        <strain evidence="3">CECT 7398</strain>
    </source>
</reference>
<keyword evidence="3" id="KW-1185">Reference proteome</keyword>
<dbReference type="Gene3D" id="3.90.950.20">
    <property type="entry name" value="CinA-like"/>
    <property type="match status" value="1"/>
</dbReference>
<accession>A0ABT8BQ69</accession>
<organism evidence="2 3">
    <name type="scientific">Vibrio ostreicida</name>
    <dbReference type="NCBI Taxonomy" id="526588"/>
    <lineage>
        <taxon>Bacteria</taxon>
        <taxon>Pseudomonadati</taxon>
        <taxon>Pseudomonadota</taxon>
        <taxon>Gammaproteobacteria</taxon>
        <taxon>Vibrionales</taxon>
        <taxon>Vibrionaceae</taxon>
        <taxon>Vibrio</taxon>
    </lineage>
</organism>
<dbReference type="InterPro" id="IPR008136">
    <property type="entry name" value="CinA_C"/>
</dbReference>
<protein>
    <submittedName>
        <fullName evidence="2">CinA family protein</fullName>
    </submittedName>
</protein>
<dbReference type="Proteomes" id="UP001238540">
    <property type="component" value="Unassembled WGS sequence"/>
</dbReference>
<dbReference type="EMBL" id="JAUFQC010000001">
    <property type="protein sequence ID" value="MDN3608245.1"/>
    <property type="molecule type" value="Genomic_DNA"/>
</dbReference>
<sequence length="161" mass="17208">MHMILNEQLGNLMQSQALMLTTAESCTGGGVSTAITEVAGSSAWFDRAFITYSNEAKMDMLGVNPETLTRHGAVSEQTVEEMVKGALDNSKANIGISVSGIAGPGGGTEEKPIGTVFLAWADEKGWLKTCCYRFKGNRAQIRQQAVEAALQGLYAELLSRC</sequence>
<dbReference type="NCBIfam" id="TIGR00199">
    <property type="entry name" value="PncC_domain"/>
    <property type="match status" value="1"/>
</dbReference>
<gene>
    <name evidence="2" type="ORF">QWZ16_00395</name>
</gene>
<name>A0ABT8BQ69_9VIBR</name>
<dbReference type="RefSeq" id="WP_170883167.1">
    <property type="nucleotide sequence ID" value="NZ_JABEYA020000009.1"/>
</dbReference>